<comment type="caution">
    <text evidence="2">The sequence shown here is derived from an EMBL/GenBank/DDBJ whole genome shotgun (WGS) entry which is preliminary data.</text>
</comment>
<sequence length="25" mass="2848">MSGSKKTKGSGKREDWGNEEIKEHE</sequence>
<dbReference type="Proteomes" id="UP001071230">
    <property type="component" value="Unassembled WGS sequence"/>
</dbReference>
<evidence type="ECO:0000256" key="1">
    <source>
        <dbReference type="SAM" id="MobiDB-lite"/>
    </source>
</evidence>
<dbReference type="EMBL" id="CDGJ01000122">
    <property type="protein sequence ID" value="CEJ09291.1"/>
    <property type="molecule type" value="Genomic_DNA"/>
</dbReference>
<feature type="compositionally biased region" description="Basic and acidic residues" evidence="1">
    <location>
        <begin position="11"/>
        <end position="25"/>
    </location>
</feature>
<name>A0ABM9RIB3_9FIRM</name>
<feature type="compositionally biased region" description="Basic residues" evidence="1">
    <location>
        <begin position="1"/>
        <end position="10"/>
    </location>
</feature>
<organism evidence="2 3">
    <name type="scientific">Acididesulfobacillus acetoxydans</name>
    <dbReference type="NCBI Taxonomy" id="1561005"/>
    <lineage>
        <taxon>Bacteria</taxon>
        <taxon>Bacillati</taxon>
        <taxon>Bacillota</taxon>
        <taxon>Clostridia</taxon>
        <taxon>Eubacteriales</taxon>
        <taxon>Peptococcaceae</taxon>
        <taxon>Acididesulfobacillus</taxon>
    </lineage>
</organism>
<feature type="non-terminal residue" evidence="2">
    <location>
        <position position="25"/>
    </location>
</feature>
<gene>
    <name evidence="2" type="ORF">DEACI_3775</name>
</gene>
<evidence type="ECO:0000313" key="2">
    <source>
        <dbReference type="EMBL" id="CEJ09291.1"/>
    </source>
</evidence>
<proteinExistence type="predicted"/>
<feature type="region of interest" description="Disordered" evidence="1">
    <location>
        <begin position="1"/>
        <end position="25"/>
    </location>
</feature>
<evidence type="ECO:0000313" key="3">
    <source>
        <dbReference type="Proteomes" id="UP001071230"/>
    </source>
</evidence>
<protein>
    <submittedName>
        <fullName evidence="2">Uncharacterized protein</fullName>
    </submittedName>
</protein>
<accession>A0ABM9RIB3</accession>
<keyword evidence="3" id="KW-1185">Reference proteome</keyword>
<reference evidence="2" key="1">
    <citation type="submission" date="2014-11" db="EMBL/GenBank/DDBJ databases">
        <authorList>
            <person name="Hornung B.V."/>
        </authorList>
    </citation>
    <scope>NUCLEOTIDE SEQUENCE</scope>
    <source>
        <strain evidence="2">INE</strain>
    </source>
</reference>